<sequence length="1202" mass="138651">MYTPDQRIRRSTLTITPRTDVQKIDVSGKGKAVAFIDGPPLPPPPLGLLDEKQVNEGGDLDDWRRFREAGLLDEATMERKDREALLHKASTLEKLLFNYQYNMGLLLIENKELSANVEELKEALSEIQEDNKREEAARFMAVSENEKRVENLKKALDMEKHCRTDLEKALCEIGEDNKQIKLSSQTKLADANNLVAGIADKSREVDQKMQEADARLAAANKQSLEIDKKLQEVETRESMLKSERLLFIEERKGWEVKSSKQKEDLQEWERKLHEGEERLCESRRIINRREEKVNEIEMTLKQKEKEFKEAYNDVDLRISESKKKEDDVNNRLANLIAKETEAESIRRKLVMKEKELLSLTEKLNAKERVEIQKLLDAHKESLFSKEQEFDMEIEEKRKSIEEDMRSKVEAVEQKEAEIKHREEKLRKLEQALEKKTERFKEKEKGLDTKLKALKEKEKSIKAETKEKELDQKQILADKEILQVIKDDIEKVKAEITEKELKLHADLEKLRITEDERTTHARLQSELKEEINKCRLHRQWLEKEVEDLRKDRMKFEEEWEALDEKKTAITEQLRELGEQKETLEKFHKLEDERLEKDKLATKDYIKRELEVVKVEKETFAATVKQEQLLLTEKAENERRQLVHEFELKQRALEVNLQNRHTEMEKQFQAREKAFEEEREKELNNIGSLKEVIWKEMEEIEQEKRSIDKEKEEISVNKKQLEGNQVEMQKDINELCLLSKKIKNQREEFTKERNRFLAFVDRLKNCGNCGELTRNYELSDLQMLEGRDDSPLSRMVDEVIERSESFVAVSHETNELTSLGNIKSPNSGGLVSWFKKGVTVFKLSPHRKMDGLPLSDRMQYLNREIEGSNIPTCINTKGQTANDSHDVQLHTPDNINKEVEAPEESQQSELRSGRRKPARKLKAGARKRHTVKALVEDSVKNSEAESLNDEKGGGTSMRKRSHAQTSLVTGNMEAGESEAHSESVTTGGRRKRRQTAIQTPGEKRYNLRGHKTVEVIPPTQASMDIKNENEVNGTSGAGKVIQNLEIASGPSTGVATEDGDAKPLMLVTTSNRVDTHESDELSGDVILEENTEVSDDVNRVDDGDDDGDASEQQPGHCTWGIHHHIDISPSHSVSSSTSSRQHRTTEQPYPMYNHTLSSSNTFGTCTHKWKISSIGFALNRCVAVNRFTHLLSIGSNICSRVLIR</sequence>
<dbReference type="EMBL" id="CM042051">
    <property type="protein sequence ID" value="KAI3729550.1"/>
    <property type="molecule type" value="Genomic_DNA"/>
</dbReference>
<name>A0ACB9C5Q0_ARCLA</name>
<reference evidence="2" key="1">
    <citation type="journal article" date="2022" name="Mol. Ecol. Resour.">
        <title>The genomes of chicory, endive, great burdock and yacon provide insights into Asteraceae palaeo-polyploidization history and plant inulin production.</title>
        <authorList>
            <person name="Fan W."/>
            <person name="Wang S."/>
            <person name="Wang H."/>
            <person name="Wang A."/>
            <person name="Jiang F."/>
            <person name="Liu H."/>
            <person name="Zhao H."/>
            <person name="Xu D."/>
            <person name="Zhang Y."/>
        </authorList>
    </citation>
    <scope>NUCLEOTIDE SEQUENCE [LARGE SCALE GENOMIC DNA]</scope>
    <source>
        <strain evidence="2">cv. Niubang</strain>
    </source>
</reference>
<dbReference type="Proteomes" id="UP001055879">
    <property type="component" value="Linkage Group LG05"/>
</dbReference>
<evidence type="ECO:0000313" key="2">
    <source>
        <dbReference type="Proteomes" id="UP001055879"/>
    </source>
</evidence>
<proteinExistence type="predicted"/>
<evidence type="ECO:0000313" key="1">
    <source>
        <dbReference type="EMBL" id="KAI3729550.1"/>
    </source>
</evidence>
<organism evidence="1 2">
    <name type="scientific">Arctium lappa</name>
    <name type="common">Greater burdock</name>
    <name type="synonym">Lappa major</name>
    <dbReference type="NCBI Taxonomy" id="4217"/>
    <lineage>
        <taxon>Eukaryota</taxon>
        <taxon>Viridiplantae</taxon>
        <taxon>Streptophyta</taxon>
        <taxon>Embryophyta</taxon>
        <taxon>Tracheophyta</taxon>
        <taxon>Spermatophyta</taxon>
        <taxon>Magnoliopsida</taxon>
        <taxon>eudicotyledons</taxon>
        <taxon>Gunneridae</taxon>
        <taxon>Pentapetalae</taxon>
        <taxon>asterids</taxon>
        <taxon>campanulids</taxon>
        <taxon>Asterales</taxon>
        <taxon>Asteraceae</taxon>
        <taxon>Carduoideae</taxon>
        <taxon>Cardueae</taxon>
        <taxon>Arctiinae</taxon>
        <taxon>Arctium</taxon>
    </lineage>
</organism>
<gene>
    <name evidence="1" type="ORF">L6452_18211</name>
</gene>
<protein>
    <submittedName>
        <fullName evidence="1">Uncharacterized protein</fullName>
    </submittedName>
</protein>
<accession>A0ACB9C5Q0</accession>
<reference evidence="1 2" key="2">
    <citation type="journal article" date="2022" name="Mol. Ecol. Resour.">
        <title>The genomes of chicory, endive, great burdock and yacon provide insights into Asteraceae paleo-polyploidization history and plant inulin production.</title>
        <authorList>
            <person name="Fan W."/>
            <person name="Wang S."/>
            <person name="Wang H."/>
            <person name="Wang A."/>
            <person name="Jiang F."/>
            <person name="Liu H."/>
            <person name="Zhao H."/>
            <person name="Xu D."/>
            <person name="Zhang Y."/>
        </authorList>
    </citation>
    <scope>NUCLEOTIDE SEQUENCE [LARGE SCALE GENOMIC DNA]</scope>
    <source>
        <strain evidence="2">cv. Niubang</strain>
    </source>
</reference>
<keyword evidence="2" id="KW-1185">Reference proteome</keyword>
<comment type="caution">
    <text evidence="1">The sequence shown here is derived from an EMBL/GenBank/DDBJ whole genome shotgun (WGS) entry which is preliminary data.</text>
</comment>